<comment type="caution">
    <text evidence="2">The sequence shown here is derived from an EMBL/GenBank/DDBJ whole genome shotgun (WGS) entry which is preliminary data.</text>
</comment>
<dbReference type="SUPFAM" id="SSF50346">
    <property type="entry name" value="PRC-barrel domain"/>
    <property type="match status" value="1"/>
</dbReference>
<evidence type="ECO:0000259" key="1">
    <source>
        <dbReference type="Pfam" id="PF05239"/>
    </source>
</evidence>
<proteinExistence type="predicted"/>
<reference evidence="2 3" key="1">
    <citation type="journal article" date="2008" name="Appl. Environ. Microbiol.">
        <title>Genomic insights into Mn(II) oxidation by the marine alphaproteobacterium Aurantimonas sp. strain SI85-9A1.</title>
        <authorList>
            <person name="Dick G.J."/>
            <person name="Podell S."/>
            <person name="Johnson H.A."/>
            <person name="Rivera-Espinoza Y."/>
            <person name="Bernier-Latmani R."/>
            <person name="McCarthy J.K."/>
            <person name="Torpey J.W."/>
            <person name="Clement B.G."/>
            <person name="Gaasterland T."/>
            <person name="Tebo B.M."/>
        </authorList>
    </citation>
    <scope>NUCLEOTIDE SEQUENCE [LARGE SCALE GENOMIC DNA]</scope>
    <source>
        <strain evidence="2 3">SI85-9A1</strain>
    </source>
</reference>
<sequence>MGGRRQTVSRVLEQWRALSVDSVNSNAREEALMKYIAATATAIIFAATPAIAQDTAGTPATTPMASEDTAAADWAQLIRTRDIVGGAVYTTNEAHDEGSWGDRNDYAWGRSGYDAVGSDWNQIGEIEDVVLDRSGNLAGVVAEVGGFLDIADKHVMLRVGDVDLVPVDDQSYAFITRLSEEELEGRPGVDEAWWN</sequence>
<dbReference type="PANTHER" id="PTHR36505:SF1">
    <property type="entry name" value="BLR1072 PROTEIN"/>
    <property type="match status" value="1"/>
</dbReference>
<organism evidence="2 3">
    <name type="scientific">Aurantimonas manganoxydans (strain ATCC BAA-1229 / DSM 21871 / SI85-9A1)</name>
    <dbReference type="NCBI Taxonomy" id="287752"/>
    <lineage>
        <taxon>Bacteria</taxon>
        <taxon>Pseudomonadati</taxon>
        <taxon>Pseudomonadota</taxon>
        <taxon>Alphaproteobacteria</taxon>
        <taxon>Hyphomicrobiales</taxon>
        <taxon>Aurantimonadaceae</taxon>
        <taxon>Aurantimonas</taxon>
    </lineage>
</organism>
<keyword evidence="3" id="KW-1185">Reference proteome</keyword>
<accession>Q1YJX4</accession>
<evidence type="ECO:0000313" key="3">
    <source>
        <dbReference type="Proteomes" id="UP000000321"/>
    </source>
</evidence>
<evidence type="ECO:0000313" key="2">
    <source>
        <dbReference type="EMBL" id="EAS50749.1"/>
    </source>
</evidence>
<dbReference type="Proteomes" id="UP000000321">
    <property type="component" value="Unassembled WGS sequence"/>
</dbReference>
<dbReference type="HOGENOM" id="CLU_120436_0_0_5"/>
<dbReference type="InterPro" id="IPR027275">
    <property type="entry name" value="PRC-brl_dom"/>
</dbReference>
<gene>
    <name evidence="2" type="ORF">SI859A1_00872</name>
</gene>
<dbReference type="InterPro" id="IPR011033">
    <property type="entry name" value="PRC_barrel-like_sf"/>
</dbReference>
<protein>
    <submittedName>
        <fullName evidence="2">Possible methyl-accepting chemotaxis protein</fullName>
    </submittedName>
</protein>
<dbReference type="EMBL" id="AAPJ01000002">
    <property type="protein sequence ID" value="EAS50749.1"/>
    <property type="molecule type" value="Genomic_DNA"/>
</dbReference>
<dbReference type="BioCyc" id="AURANTIMONAS:SI859A1_00872-MONOMER"/>
<name>Q1YJX4_AURMS</name>
<dbReference type="AlphaFoldDB" id="Q1YJX4"/>
<dbReference type="Gene3D" id="2.30.30.240">
    <property type="entry name" value="PRC-barrel domain"/>
    <property type="match status" value="1"/>
</dbReference>
<feature type="domain" description="PRC-barrel" evidence="1">
    <location>
        <begin position="112"/>
        <end position="164"/>
    </location>
</feature>
<dbReference type="PANTHER" id="PTHR36505">
    <property type="entry name" value="BLR1072 PROTEIN"/>
    <property type="match status" value="1"/>
</dbReference>
<dbReference type="Pfam" id="PF05239">
    <property type="entry name" value="PRC"/>
    <property type="match status" value="1"/>
</dbReference>